<evidence type="ECO:0000313" key="6">
    <source>
        <dbReference type="EMBL" id="VEG52620.1"/>
    </source>
</evidence>
<dbReference type="Gene3D" id="1.10.357.10">
    <property type="entry name" value="Tetracycline Repressor, domain 2"/>
    <property type="match status" value="1"/>
</dbReference>
<dbReference type="RefSeq" id="WP_157866274.1">
    <property type="nucleotide sequence ID" value="NZ_CVQQ01000001.1"/>
</dbReference>
<evidence type="ECO:0000256" key="1">
    <source>
        <dbReference type="ARBA" id="ARBA00023015"/>
    </source>
</evidence>
<dbReference type="SUPFAM" id="SSF48498">
    <property type="entry name" value="Tetracyclin repressor-like, C-terminal domain"/>
    <property type="match status" value="1"/>
</dbReference>
<dbReference type="AlphaFoldDB" id="A0A448IJN2"/>
<dbReference type="EMBL" id="LR134356">
    <property type="protein sequence ID" value="VEG52620.1"/>
    <property type="molecule type" value="Genomic_DNA"/>
</dbReference>
<dbReference type="SUPFAM" id="SSF46689">
    <property type="entry name" value="Homeodomain-like"/>
    <property type="match status" value="1"/>
</dbReference>
<keyword evidence="1" id="KW-0805">Transcription regulation</keyword>
<feature type="DNA-binding region" description="H-T-H motif" evidence="4">
    <location>
        <begin position="39"/>
        <end position="58"/>
    </location>
</feature>
<protein>
    <submittedName>
        <fullName evidence="6">Transcriptional regulator</fullName>
    </submittedName>
</protein>
<evidence type="ECO:0000313" key="7">
    <source>
        <dbReference type="Proteomes" id="UP000279306"/>
    </source>
</evidence>
<dbReference type="Pfam" id="PF00440">
    <property type="entry name" value="TetR_N"/>
    <property type="match status" value="1"/>
</dbReference>
<dbReference type="GO" id="GO:0003700">
    <property type="term" value="F:DNA-binding transcription factor activity"/>
    <property type="evidence" value="ECO:0007669"/>
    <property type="project" value="TreeGrafter"/>
</dbReference>
<proteinExistence type="predicted"/>
<organism evidence="6 7">
    <name type="scientific">Mycolicibacterium aurum</name>
    <name type="common">Mycobacterium aurum</name>
    <dbReference type="NCBI Taxonomy" id="1791"/>
    <lineage>
        <taxon>Bacteria</taxon>
        <taxon>Bacillati</taxon>
        <taxon>Actinomycetota</taxon>
        <taxon>Actinomycetes</taxon>
        <taxon>Mycobacteriales</taxon>
        <taxon>Mycobacteriaceae</taxon>
        <taxon>Mycolicibacterium</taxon>
    </lineage>
</organism>
<dbReference type="Proteomes" id="UP000279306">
    <property type="component" value="Chromosome"/>
</dbReference>
<dbReference type="InterPro" id="IPR050109">
    <property type="entry name" value="HTH-type_TetR-like_transc_reg"/>
</dbReference>
<reference evidence="6 7" key="1">
    <citation type="submission" date="2018-12" db="EMBL/GenBank/DDBJ databases">
        <authorList>
            <consortium name="Pathogen Informatics"/>
        </authorList>
    </citation>
    <scope>NUCLEOTIDE SEQUENCE [LARGE SCALE GENOMIC DNA]</scope>
    <source>
        <strain evidence="6 7">NCTC10437</strain>
    </source>
</reference>
<gene>
    <name evidence="6" type="primary">fadR_3</name>
    <name evidence="6" type="ORF">NCTC10437_01546</name>
</gene>
<dbReference type="InterPro" id="IPR036271">
    <property type="entry name" value="Tet_transcr_reg_TetR-rel_C_sf"/>
</dbReference>
<evidence type="ECO:0000256" key="4">
    <source>
        <dbReference type="PROSITE-ProRule" id="PRU00335"/>
    </source>
</evidence>
<feature type="domain" description="HTH tetR-type" evidence="5">
    <location>
        <begin position="16"/>
        <end position="76"/>
    </location>
</feature>
<keyword evidence="7" id="KW-1185">Reference proteome</keyword>
<dbReference type="PRINTS" id="PR00455">
    <property type="entry name" value="HTHTETR"/>
</dbReference>
<evidence type="ECO:0000256" key="3">
    <source>
        <dbReference type="ARBA" id="ARBA00023163"/>
    </source>
</evidence>
<dbReference type="Pfam" id="PF21943">
    <property type="entry name" value="TetR_C_46"/>
    <property type="match status" value="1"/>
</dbReference>
<dbReference type="PANTHER" id="PTHR30055">
    <property type="entry name" value="HTH-TYPE TRANSCRIPTIONAL REGULATOR RUTR"/>
    <property type="match status" value="1"/>
</dbReference>
<accession>A0A448IJN2</accession>
<dbReference type="PROSITE" id="PS50977">
    <property type="entry name" value="HTH_TETR_2"/>
    <property type="match status" value="1"/>
</dbReference>
<keyword evidence="3" id="KW-0804">Transcription</keyword>
<sequence>MTVAPSRTTSRAAQAARTRQRLIDAAVQLFSANNYDDVAVADIAREAKVAHGLLFHYFGSKSQIYLAAIQFAADEITGSFTVQEGLSPGQQLREALVRHFRYLASHRGLALRLALAGPGAGQSAWEIFESTRLHAVQWIALILDLPPPSPAMQMMWRACIGAIDEAALFWLRHDEPFAVEDIVDSVVDIMATAMRAAARLDPTLDVEPAVEKMLHP</sequence>
<keyword evidence="2 4" id="KW-0238">DNA-binding</keyword>
<dbReference type="InterPro" id="IPR001647">
    <property type="entry name" value="HTH_TetR"/>
</dbReference>
<dbReference type="KEGG" id="mauu:NCTC10437_01546"/>
<dbReference type="GO" id="GO:0000976">
    <property type="term" value="F:transcription cis-regulatory region binding"/>
    <property type="evidence" value="ECO:0007669"/>
    <property type="project" value="TreeGrafter"/>
</dbReference>
<dbReference type="InterPro" id="IPR054129">
    <property type="entry name" value="DesT_TetR_C"/>
</dbReference>
<dbReference type="PANTHER" id="PTHR30055:SF234">
    <property type="entry name" value="HTH-TYPE TRANSCRIPTIONAL REGULATOR BETI"/>
    <property type="match status" value="1"/>
</dbReference>
<dbReference type="STRING" id="1791.GCA_001049355_00499"/>
<dbReference type="InterPro" id="IPR009057">
    <property type="entry name" value="Homeodomain-like_sf"/>
</dbReference>
<evidence type="ECO:0000259" key="5">
    <source>
        <dbReference type="PROSITE" id="PS50977"/>
    </source>
</evidence>
<evidence type="ECO:0000256" key="2">
    <source>
        <dbReference type="ARBA" id="ARBA00023125"/>
    </source>
</evidence>
<name>A0A448IJN2_MYCAU</name>